<evidence type="ECO:0000256" key="1">
    <source>
        <dbReference type="ARBA" id="ARBA00012513"/>
    </source>
</evidence>
<evidence type="ECO:0000256" key="6">
    <source>
        <dbReference type="ARBA" id="ARBA00022840"/>
    </source>
</evidence>
<dbReference type="EMBL" id="CAUYUJ010020315">
    <property type="protein sequence ID" value="CAK0897315.1"/>
    <property type="molecule type" value="Genomic_DNA"/>
</dbReference>
<sequence length="440" mass="49735">MAAPIGQDDDAGLASQPEVLSNFRAAVGARKHAVESHVRMRAQRYAVADSHAQSLGEEGRLEAVQAHHDFENEMVRRSRRRWTTADFEQLRVLGEGGFGTVHLVQSRGSQHLLALKQMSKEAHKRKNKRVFTERNVLAEARSTWIVELFATFQDRDYVFMAMEFGQGGDLRGHLQRREPGNGEYGRFTHDEVVFYTAELLEALDTVHKCGFVHRDIKPDNIVLTREGHLKLLDFGLCIGNADQQDLCGSPPYLAAEAFEGPGAFSPASDLWALGVVAFECLYGRPLWPPPRELSNQGPAAFRWLKENVIVRYEHYLRTNLKSAERKGLLTSELRRLFERLICPRGNRLRADALRREPLFRCLDFGALHEVEPPIRPALSGPDDTSMFPQCPDRRLPSPYSGPGVDPALSWSWYELDGESHHMSRPDVLRDRLRRSGHGGA</sequence>
<evidence type="ECO:0000256" key="8">
    <source>
        <dbReference type="ARBA" id="ARBA00048679"/>
    </source>
</evidence>
<reference evidence="13" key="1">
    <citation type="submission" date="2023-10" db="EMBL/GenBank/DDBJ databases">
        <authorList>
            <person name="Chen Y."/>
            <person name="Shah S."/>
            <person name="Dougan E. K."/>
            <person name="Thang M."/>
            <person name="Chan C."/>
        </authorList>
    </citation>
    <scope>NUCLEOTIDE SEQUENCE [LARGE SCALE GENOMIC DNA]</scope>
</reference>
<keyword evidence="14" id="KW-1185">Reference proteome</keyword>
<proteinExistence type="inferred from homology"/>
<organism evidence="13 14">
    <name type="scientific">Prorocentrum cordatum</name>
    <dbReference type="NCBI Taxonomy" id="2364126"/>
    <lineage>
        <taxon>Eukaryota</taxon>
        <taxon>Sar</taxon>
        <taxon>Alveolata</taxon>
        <taxon>Dinophyceae</taxon>
        <taxon>Prorocentrales</taxon>
        <taxon>Prorocentraceae</taxon>
        <taxon>Prorocentrum</taxon>
    </lineage>
</organism>
<evidence type="ECO:0000313" key="13">
    <source>
        <dbReference type="EMBL" id="CAK0897315.1"/>
    </source>
</evidence>
<dbReference type="PROSITE" id="PS50011">
    <property type="entry name" value="PROTEIN_KINASE_DOM"/>
    <property type="match status" value="1"/>
</dbReference>
<dbReference type="SMART" id="SM00220">
    <property type="entry name" value="S_TKc"/>
    <property type="match status" value="1"/>
</dbReference>
<dbReference type="PANTHER" id="PTHR24356">
    <property type="entry name" value="SERINE/THREONINE-PROTEIN KINASE"/>
    <property type="match status" value="1"/>
</dbReference>
<dbReference type="InterPro" id="IPR017441">
    <property type="entry name" value="Protein_kinase_ATP_BS"/>
</dbReference>
<evidence type="ECO:0000256" key="3">
    <source>
        <dbReference type="ARBA" id="ARBA00022679"/>
    </source>
</evidence>
<dbReference type="Gene3D" id="3.30.200.20">
    <property type="entry name" value="Phosphorylase Kinase, domain 1"/>
    <property type="match status" value="1"/>
</dbReference>
<comment type="catalytic activity">
    <reaction evidence="8">
        <text>L-seryl-[protein] + ATP = O-phospho-L-seryl-[protein] + ADP + H(+)</text>
        <dbReference type="Rhea" id="RHEA:17989"/>
        <dbReference type="Rhea" id="RHEA-COMP:9863"/>
        <dbReference type="Rhea" id="RHEA-COMP:11604"/>
        <dbReference type="ChEBI" id="CHEBI:15378"/>
        <dbReference type="ChEBI" id="CHEBI:29999"/>
        <dbReference type="ChEBI" id="CHEBI:30616"/>
        <dbReference type="ChEBI" id="CHEBI:83421"/>
        <dbReference type="ChEBI" id="CHEBI:456216"/>
        <dbReference type="EC" id="2.7.11.1"/>
    </reaction>
</comment>
<evidence type="ECO:0000256" key="9">
    <source>
        <dbReference type="PROSITE-ProRule" id="PRU10141"/>
    </source>
</evidence>
<evidence type="ECO:0000313" key="14">
    <source>
        <dbReference type="Proteomes" id="UP001189429"/>
    </source>
</evidence>
<dbReference type="InterPro" id="IPR050236">
    <property type="entry name" value="Ser_Thr_kinase_AGC"/>
</dbReference>
<dbReference type="Pfam" id="PF00069">
    <property type="entry name" value="Pkinase"/>
    <property type="match status" value="1"/>
</dbReference>
<evidence type="ECO:0000259" key="12">
    <source>
        <dbReference type="PROSITE" id="PS50011"/>
    </source>
</evidence>
<comment type="caution">
    <text evidence="13">The sequence shown here is derived from an EMBL/GenBank/DDBJ whole genome shotgun (WGS) entry which is preliminary data.</text>
</comment>
<dbReference type="InterPro" id="IPR011009">
    <property type="entry name" value="Kinase-like_dom_sf"/>
</dbReference>
<dbReference type="PROSITE" id="PS00108">
    <property type="entry name" value="PROTEIN_KINASE_ST"/>
    <property type="match status" value="1"/>
</dbReference>
<dbReference type="InterPro" id="IPR008271">
    <property type="entry name" value="Ser/Thr_kinase_AS"/>
</dbReference>
<comment type="similarity">
    <text evidence="10">Belongs to the protein kinase superfamily.</text>
</comment>
<evidence type="ECO:0000256" key="4">
    <source>
        <dbReference type="ARBA" id="ARBA00022741"/>
    </source>
</evidence>
<dbReference type="PROSITE" id="PS00107">
    <property type="entry name" value="PROTEIN_KINASE_ATP"/>
    <property type="match status" value="1"/>
</dbReference>
<keyword evidence="3" id="KW-0808">Transferase</keyword>
<feature type="binding site" evidence="9">
    <location>
        <position position="116"/>
    </location>
    <ligand>
        <name>ATP</name>
        <dbReference type="ChEBI" id="CHEBI:30616"/>
    </ligand>
</feature>
<evidence type="ECO:0000256" key="5">
    <source>
        <dbReference type="ARBA" id="ARBA00022777"/>
    </source>
</evidence>
<dbReference type="SUPFAM" id="SSF56112">
    <property type="entry name" value="Protein kinase-like (PK-like)"/>
    <property type="match status" value="1"/>
</dbReference>
<keyword evidence="4 9" id="KW-0547">Nucleotide-binding</keyword>
<dbReference type="Gene3D" id="1.10.510.10">
    <property type="entry name" value="Transferase(Phosphotransferase) domain 1"/>
    <property type="match status" value="1"/>
</dbReference>
<evidence type="ECO:0000256" key="7">
    <source>
        <dbReference type="ARBA" id="ARBA00047899"/>
    </source>
</evidence>
<comment type="catalytic activity">
    <reaction evidence="7">
        <text>L-threonyl-[protein] + ATP = O-phospho-L-threonyl-[protein] + ADP + H(+)</text>
        <dbReference type="Rhea" id="RHEA:46608"/>
        <dbReference type="Rhea" id="RHEA-COMP:11060"/>
        <dbReference type="Rhea" id="RHEA-COMP:11605"/>
        <dbReference type="ChEBI" id="CHEBI:15378"/>
        <dbReference type="ChEBI" id="CHEBI:30013"/>
        <dbReference type="ChEBI" id="CHEBI:30616"/>
        <dbReference type="ChEBI" id="CHEBI:61977"/>
        <dbReference type="ChEBI" id="CHEBI:456216"/>
        <dbReference type="EC" id="2.7.11.1"/>
    </reaction>
</comment>
<evidence type="ECO:0000256" key="11">
    <source>
        <dbReference type="SAM" id="MobiDB-lite"/>
    </source>
</evidence>
<dbReference type="EC" id="2.7.11.1" evidence="1"/>
<feature type="region of interest" description="Disordered" evidence="11">
    <location>
        <begin position="374"/>
        <end position="398"/>
    </location>
</feature>
<gene>
    <name evidence="13" type="ORF">PCOR1329_LOCUS75540</name>
</gene>
<name>A0ABN9XCV3_9DINO</name>
<evidence type="ECO:0000256" key="10">
    <source>
        <dbReference type="RuleBase" id="RU000304"/>
    </source>
</evidence>
<feature type="domain" description="Protein kinase" evidence="12">
    <location>
        <begin position="87"/>
        <end position="359"/>
    </location>
</feature>
<protein>
    <recommendedName>
        <fullName evidence="1">non-specific serine/threonine protein kinase</fullName>
        <ecNumber evidence="1">2.7.11.1</ecNumber>
    </recommendedName>
</protein>
<keyword evidence="6 9" id="KW-0067">ATP-binding</keyword>
<evidence type="ECO:0000256" key="2">
    <source>
        <dbReference type="ARBA" id="ARBA00022527"/>
    </source>
</evidence>
<accession>A0ABN9XCV3</accession>
<keyword evidence="2 10" id="KW-0723">Serine/threonine-protein kinase</keyword>
<dbReference type="InterPro" id="IPR000719">
    <property type="entry name" value="Prot_kinase_dom"/>
</dbReference>
<keyword evidence="5" id="KW-0418">Kinase</keyword>
<dbReference type="PANTHER" id="PTHR24356:SF418">
    <property type="entry name" value="SERINE_THREONINE-PROTEIN KINASE WARTS"/>
    <property type="match status" value="1"/>
</dbReference>
<dbReference type="Proteomes" id="UP001189429">
    <property type="component" value="Unassembled WGS sequence"/>
</dbReference>